<evidence type="ECO:0000313" key="3">
    <source>
        <dbReference type="EMBL" id="QUX28748.1"/>
    </source>
</evidence>
<organism evidence="3 4">
    <name type="scientific">Nocardiopsis akebiae</name>
    <dbReference type="NCBI Taxonomy" id="2831968"/>
    <lineage>
        <taxon>Bacteria</taxon>
        <taxon>Bacillati</taxon>
        <taxon>Actinomycetota</taxon>
        <taxon>Actinomycetes</taxon>
        <taxon>Streptosporangiales</taxon>
        <taxon>Nocardiopsidaceae</taxon>
        <taxon>Nocardiopsis</taxon>
    </lineage>
</organism>
<dbReference type="EMBL" id="CP074132">
    <property type="protein sequence ID" value="QUX28748.1"/>
    <property type="molecule type" value="Genomic_DNA"/>
</dbReference>
<feature type="region of interest" description="Disordered" evidence="1">
    <location>
        <begin position="1"/>
        <end position="29"/>
    </location>
</feature>
<protein>
    <submittedName>
        <fullName evidence="3">ParB N-terminal domain-containing protein</fullName>
    </submittedName>
</protein>
<evidence type="ECO:0000259" key="2">
    <source>
        <dbReference type="SMART" id="SM00470"/>
    </source>
</evidence>
<proteinExistence type="predicted"/>
<dbReference type="InterPro" id="IPR003115">
    <property type="entry name" value="ParB_N"/>
</dbReference>
<reference evidence="4" key="1">
    <citation type="submission" date="2021-05" db="EMBL/GenBank/DDBJ databases">
        <title>Direct Submission.</title>
        <authorList>
            <person name="Li K."/>
            <person name="Gao J."/>
        </authorList>
    </citation>
    <scope>NUCLEOTIDE SEQUENCE [LARGE SCALE GENOMIC DNA]</scope>
    <source>
        <strain evidence="4">HDS12</strain>
    </source>
</reference>
<dbReference type="SUPFAM" id="SSF110849">
    <property type="entry name" value="ParB/Sulfiredoxin"/>
    <property type="match status" value="1"/>
</dbReference>
<sequence length="359" mass="39345">MPFTKGNFTVPAQTIPSAPGLGEGQRNDGDLLPEVADILRDLPQGIVPIADLAPSLSPREKMEDPAHARVIAEMGSGVEPILVHRRTMRVIDGVHRIRAARMRGKTEIRARFFDGSDEDAFVLAVQLNVGHGLPLTLSERRTSAQRIVLSHPHWSDRAIARRAGLNAKTVARLRREAGEGGSAAESRVGMDGRARPLSSVEGRRSAAAILAENPEISLREVSRKSGLSVGTVRDVRKRVDRGQDPIPERFRRNGGEHAPVSVAVREPDRRSRVTESTAVGETAAAVRKLARDPSLRATEAGRTLLRMLTITEVGRSQWDEIIRTIPEHWLPLVRAIVLQRSQELRELAYLVPGEDADSG</sequence>
<dbReference type="InterPro" id="IPR036086">
    <property type="entry name" value="ParB/Sulfiredoxin_sf"/>
</dbReference>
<feature type="compositionally biased region" description="Polar residues" evidence="1">
    <location>
        <begin position="1"/>
        <end position="16"/>
    </location>
</feature>
<dbReference type="Gene3D" id="3.90.1530.10">
    <property type="entry name" value="Conserved hypothetical protein from pyrococcus furiosus pfu- 392566-001, ParB domain"/>
    <property type="match status" value="1"/>
</dbReference>
<gene>
    <name evidence="3" type="ORF">KGD83_26670</name>
</gene>
<feature type="region of interest" description="Disordered" evidence="1">
    <location>
        <begin position="176"/>
        <end position="199"/>
    </location>
</feature>
<evidence type="ECO:0000313" key="4">
    <source>
        <dbReference type="Proteomes" id="UP000678016"/>
    </source>
</evidence>
<keyword evidence="4" id="KW-1185">Reference proteome</keyword>
<accession>A0ABX8C852</accession>
<dbReference type="Pfam" id="PF13412">
    <property type="entry name" value="HTH_24"/>
    <property type="match status" value="1"/>
</dbReference>
<dbReference type="SMART" id="SM00470">
    <property type="entry name" value="ParB"/>
    <property type="match status" value="1"/>
</dbReference>
<evidence type="ECO:0000256" key="1">
    <source>
        <dbReference type="SAM" id="MobiDB-lite"/>
    </source>
</evidence>
<feature type="domain" description="ParB-like N-terminal" evidence="2">
    <location>
        <begin position="45"/>
        <end position="129"/>
    </location>
</feature>
<dbReference type="Proteomes" id="UP000678016">
    <property type="component" value="Chromosome"/>
</dbReference>
<name>A0ABX8C852_9ACTN</name>